<proteinExistence type="predicted"/>
<accession>A0A0A9B4H9</accession>
<organism evidence="1">
    <name type="scientific">Arundo donax</name>
    <name type="common">Giant reed</name>
    <name type="synonym">Donax arundinaceus</name>
    <dbReference type="NCBI Taxonomy" id="35708"/>
    <lineage>
        <taxon>Eukaryota</taxon>
        <taxon>Viridiplantae</taxon>
        <taxon>Streptophyta</taxon>
        <taxon>Embryophyta</taxon>
        <taxon>Tracheophyta</taxon>
        <taxon>Spermatophyta</taxon>
        <taxon>Magnoliopsida</taxon>
        <taxon>Liliopsida</taxon>
        <taxon>Poales</taxon>
        <taxon>Poaceae</taxon>
        <taxon>PACMAD clade</taxon>
        <taxon>Arundinoideae</taxon>
        <taxon>Arundineae</taxon>
        <taxon>Arundo</taxon>
    </lineage>
</organism>
<dbReference type="EMBL" id="GBRH01239619">
    <property type="protein sequence ID" value="JAD58276.1"/>
    <property type="molecule type" value="Transcribed_RNA"/>
</dbReference>
<reference evidence="1" key="2">
    <citation type="journal article" date="2015" name="Data Brief">
        <title>Shoot transcriptome of the giant reed, Arundo donax.</title>
        <authorList>
            <person name="Barrero R.A."/>
            <person name="Guerrero F.D."/>
            <person name="Moolhuijzen P."/>
            <person name="Goolsby J.A."/>
            <person name="Tidwell J."/>
            <person name="Bellgard S.E."/>
            <person name="Bellgard M.I."/>
        </authorList>
    </citation>
    <scope>NUCLEOTIDE SEQUENCE</scope>
    <source>
        <tissue evidence="1">Shoot tissue taken approximately 20 cm above the soil surface</tissue>
    </source>
</reference>
<protein>
    <submittedName>
        <fullName evidence="1">Uncharacterized protein</fullName>
    </submittedName>
</protein>
<sequence length="89" mass="10321">MKQLISQSPLLIMCGSNISSGFDVSTHNNYTPCYCRTSALEYVSKPVLRNMEYTLTGKVHIFTFYDEHYRNAEWHIRYFLLAAHVLGLN</sequence>
<name>A0A0A9B4H9_ARUDO</name>
<reference evidence="1" key="1">
    <citation type="submission" date="2014-09" db="EMBL/GenBank/DDBJ databases">
        <authorList>
            <person name="Magalhaes I.L.F."/>
            <person name="Oliveira U."/>
            <person name="Santos F.R."/>
            <person name="Vidigal T.H.D.A."/>
            <person name="Brescovit A.D."/>
            <person name="Santos A.J."/>
        </authorList>
    </citation>
    <scope>NUCLEOTIDE SEQUENCE</scope>
    <source>
        <tissue evidence="1">Shoot tissue taken approximately 20 cm above the soil surface</tissue>
    </source>
</reference>
<evidence type="ECO:0000313" key="1">
    <source>
        <dbReference type="EMBL" id="JAD58276.1"/>
    </source>
</evidence>
<dbReference type="EMBL" id="GBRH01256390">
    <property type="protein sequence ID" value="JAD41505.1"/>
    <property type="molecule type" value="Transcribed_RNA"/>
</dbReference>
<dbReference type="AlphaFoldDB" id="A0A0A9B4H9"/>